<comment type="caution">
    <text evidence="8">The sequence shown here is derived from an EMBL/GenBank/DDBJ whole genome shotgun (WGS) entry which is preliminary data.</text>
</comment>
<dbReference type="PANTHER" id="PTHR24028:SF234">
    <property type="entry name" value="PROTOCADHERIN GAMMA-A3"/>
    <property type="match status" value="1"/>
</dbReference>
<sequence length="60" mass="6371">APAFSQAVYTVRVPEDVPVGSTLLSVTATDPDDGTNGDVKYMQEILQKGSNTFLLEPETG</sequence>
<keyword evidence="5" id="KW-0325">Glycoprotein</keyword>
<keyword evidence="6" id="KW-0106">Calcium</keyword>
<dbReference type="CDD" id="cd11304">
    <property type="entry name" value="Cadherin_repeat"/>
    <property type="match status" value="1"/>
</dbReference>
<dbReference type="EMBL" id="VXAB01010997">
    <property type="protein sequence ID" value="NXJ13477.1"/>
    <property type="molecule type" value="Genomic_DNA"/>
</dbReference>
<comment type="subcellular location">
    <subcellularLocation>
        <location evidence="1">Membrane</location>
        <topology evidence="1">Single-pass membrane protein</topology>
    </subcellularLocation>
</comment>
<keyword evidence="2" id="KW-0812">Transmembrane</keyword>
<evidence type="ECO:0000256" key="2">
    <source>
        <dbReference type="ARBA" id="ARBA00022692"/>
    </source>
</evidence>
<dbReference type="InterPro" id="IPR015919">
    <property type="entry name" value="Cadherin-like_sf"/>
</dbReference>
<evidence type="ECO:0000313" key="8">
    <source>
        <dbReference type="EMBL" id="NXJ13477.1"/>
    </source>
</evidence>
<dbReference type="InterPro" id="IPR050174">
    <property type="entry name" value="Protocadherin/Cadherin-CA"/>
</dbReference>
<keyword evidence="4" id="KW-0472">Membrane</keyword>
<dbReference type="OrthoDB" id="6252479at2759"/>
<proteinExistence type="predicted"/>
<dbReference type="GO" id="GO:0005886">
    <property type="term" value="C:plasma membrane"/>
    <property type="evidence" value="ECO:0007669"/>
    <property type="project" value="TreeGrafter"/>
</dbReference>
<dbReference type="InterPro" id="IPR002126">
    <property type="entry name" value="Cadherin-like_dom"/>
</dbReference>
<gene>
    <name evidence="8" type="primary">Pcdhga1</name>
    <name evidence="8" type="ORF">ODOGUJ_R14911</name>
</gene>
<evidence type="ECO:0000256" key="3">
    <source>
        <dbReference type="ARBA" id="ARBA00022989"/>
    </source>
</evidence>
<reference evidence="8 9" key="1">
    <citation type="submission" date="2019-09" db="EMBL/GenBank/DDBJ databases">
        <title>Bird 10,000 Genomes (B10K) Project - Family phase.</title>
        <authorList>
            <person name="Zhang G."/>
        </authorList>
    </citation>
    <scope>NUCLEOTIDE SEQUENCE [LARGE SCALE GENOMIC DNA]</scope>
    <source>
        <strain evidence="8">B10K-DU-001-53</strain>
        <tissue evidence="8">Muscle</tissue>
    </source>
</reference>
<accession>A0A7K9YVT5</accession>
<dbReference type="Pfam" id="PF00028">
    <property type="entry name" value="Cadherin"/>
    <property type="match status" value="1"/>
</dbReference>
<dbReference type="PROSITE" id="PS50268">
    <property type="entry name" value="CADHERIN_2"/>
    <property type="match status" value="1"/>
</dbReference>
<protein>
    <submittedName>
        <fullName evidence="8">PCDG1 protein</fullName>
    </submittedName>
</protein>
<evidence type="ECO:0000256" key="5">
    <source>
        <dbReference type="ARBA" id="ARBA00023180"/>
    </source>
</evidence>
<evidence type="ECO:0000259" key="7">
    <source>
        <dbReference type="PROSITE" id="PS50268"/>
    </source>
</evidence>
<dbReference type="GO" id="GO:0007156">
    <property type="term" value="P:homophilic cell adhesion via plasma membrane adhesion molecules"/>
    <property type="evidence" value="ECO:0007669"/>
    <property type="project" value="InterPro"/>
</dbReference>
<organism evidence="8 9">
    <name type="scientific">Odontophorus gujanensis</name>
    <name type="common">marbled wood quail</name>
    <dbReference type="NCBI Taxonomy" id="886794"/>
    <lineage>
        <taxon>Eukaryota</taxon>
        <taxon>Metazoa</taxon>
        <taxon>Chordata</taxon>
        <taxon>Craniata</taxon>
        <taxon>Vertebrata</taxon>
        <taxon>Euteleostomi</taxon>
        <taxon>Archelosauria</taxon>
        <taxon>Archosauria</taxon>
        <taxon>Dinosauria</taxon>
        <taxon>Saurischia</taxon>
        <taxon>Theropoda</taxon>
        <taxon>Coelurosauria</taxon>
        <taxon>Aves</taxon>
        <taxon>Neognathae</taxon>
        <taxon>Galloanserae</taxon>
        <taxon>Galliformes</taxon>
        <taxon>Odontophoridae</taxon>
        <taxon>Odontophorus</taxon>
    </lineage>
</organism>
<dbReference type="Gene3D" id="2.60.40.60">
    <property type="entry name" value="Cadherins"/>
    <property type="match status" value="1"/>
</dbReference>
<dbReference type="PANTHER" id="PTHR24028">
    <property type="entry name" value="CADHERIN-87A"/>
    <property type="match status" value="1"/>
</dbReference>
<evidence type="ECO:0000256" key="4">
    <source>
        <dbReference type="ARBA" id="ARBA00023136"/>
    </source>
</evidence>
<dbReference type="Proteomes" id="UP000522663">
    <property type="component" value="Unassembled WGS sequence"/>
</dbReference>
<dbReference type="GO" id="GO:0005509">
    <property type="term" value="F:calcium ion binding"/>
    <property type="evidence" value="ECO:0007669"/>
    <property type="project" value="UniProtKB-UniRule"/>
</dbReference>
<dbReference type="SUPFAM" id="SSF49313">
    <property type="entry name" value="Cadherin-like"/>
    <property type="match status" value="1"/>
</dbReference>
<dbReference type="AlphaFoldDB" id="A0A7K9YVT5"/>
<feature type="non-terminal residue" evidence="8">
    <location>
        <position position="60"/>
    </location>
</feature>
<name>A0A7K9YVT5_9GALL</name>
<evidence type="ECO:0000256" key="6">
    <source>
        <dbReference type="PROSITE-ProRule" id="PRU00043"/>
    </source>
</evidence>
<evidence type="ECO:0000313" key="9">
    <source>
        <dbReference type="Proteomes" id="UP000522663"/>
    </source>
</evidence>
<feature type="non-terminal residue" evidence="8">
    <location>
        <position position="1"/>
    </location>
</feature>
<feature type="domain" description="Cadherin" evidence="7">
    <location>
        <begin position="5"/>
        <end position="60"/>
    </location>
</feature>
<keyword evidence="9" id="KW-1185">Reference proteome</keyword>
<keyword evidence="3" id="KW-1133">Transmembrane helix</keyword>
<evidence type="ECO:0000256" key="1">
    <source>
        <dbReference type="ARBA" id="ARBA00004167"/>
    </source>
</evidence>